<sequence length="216" mass="23441">MNNLDIYYTLGMLGTVAFAVTAVLAVIPKQIDLFGAIVMGIVTAVGGGTIRDMILGVPVFWASDLNYIWVAIASSIVAFYGNQLMSRKNIYALMLYLDGIGIAMFVIQGADKALDLDFALPVGPVLLGLITAIGGGITRDVLAGNTTLLLKKELYALPLTFGVILYLIMIQVFPEKVKLLGTLCATLTFFIRAAAIHWKLHVPKWMLTQKRGIFSN</sequence>
<dbReference type="Proteomes" id="UP000576082">
    <property type="component" value="Unassembled WGS sequence"/>
</dbReference>
<feature type="domain" description="Glycine transporter" evidence="8">
    <location>
        <begin position="10"/>
        <end position="80"/>
    </location>
</feature>
<name>A0A7X9RQW2_9BACT</name>
<feature type="transmembrane region" description="Helical" evidence="7">
    <location>
        <begin position="34"/>
        <end position="61"/>
    </location>
</feature>
<dbReference type="InterPro" id="IPR005115">
    <property type="entry name" value="Gly_transporter"/>
</dbReference>
<organism evidence="9 10">
    <name type="scientific">Flammeovirga aprica JL-4</name>
    <dbReference type="NCBI Taxonomy" id="694437"/>
    <lineage>
        <taxon>Bacteria</taxon>
        <taxon>Pseudomonadati</taxon>
        <taxon>Bacteroidota</taxon>
        <taxon>Cytophagia</taxon>
        <taxon>Cytophagales</taxon>
        <taxon>Flammeovirgaceae</taxon>
        <taxon>Flammeovirga</taxon>
    </lineage>
</organism>
<evidence type="ECO:0000256" key="6">
    <source>
        <dbReference type="ARBA" id="ARBA00023136"/>
    </source>
</evidence>
<feature type="transmembrane region" description="Helical" evidence="7">
    <location>
        <begin position="90"/>
        <end position="110"/>
    </location>
</feature>
<accession>A0A7X9RQW2</accession>
<gene>
    <name evidence="9" type="ORF">HHU12_04260</name>
</gene>
<evidence type="ECO:0000259" key="8">
    <source>
        <dbReference type="Pfam" id="PF03458"/>
    </source>
</evidence>
<dbReference type="PANTHER" id="PTHR30506">
    <property type="entry name" value="INNER MEMBRANE PROTEIN"/>
    <property type="match status" value="1"/>
</dbReference>
<evidence type="ECO:0000256" key="4">
    <source>
        <dbReference type="ARBA" id="ARBA00022692"/>
    </source>
</evidence>
<dbReference type="EMBL" id="JABANE010000008">
    <property type="protein sequence ID" value="NME67173.1"/>
    <property type="molecule type" value="Genomic_DNA"/>
</dbReference>
<evidence type="ECO:0000256" key="2">
    <source>
        <dbReference type="ARBA" id="ARBA00008193"/>
    </source>
</evidence>
<evidence type="ECO:0000313" key="9">
    <source>
        <dbReference type="EMBL" id="NME67173.1"/>
    </source>
</evidence>
<feature type="transmembrane region" description="Helical" evidence="7">
    <location>
        <begin position="154"/>
        <end position="173"/>
    </location>
</feature>
<evidence type="ECO:0000256" key="3">
    <source>
        <dbReference type="ARBA" id="ARBA00022475"/>
    </source>
</evidence>
<reference evidence="9 10" key="1">
    <citation type="submission" date="2020-04" db="EMBL/GenBank/DDBJ databases">
        <title>Flammeovirga sp. SR4, a novel species isolated from seawater.</title>
        <authorList>
            <person name="Wang X."/>
        </authorList>
    </citation>
    <scope>NUCLEOTIDE SEQUENCE [LARGE SCALE GENOMIC DNA]</scope>
    <source>
        <strain evidence="9 10">ATCC 23126</strain>
    </source>
</reference>
<keyword evidence="10" id="KW-1185">Reference proteome</keyword>
<feature type="domain" description="Glycine transporter" evidence="8">
    <location>
        <begin position="96"/>
        <end position="169"/>
    </location>
</feature>
<keyword evidence="3" id="KW-1003">Cell membrane</keyword>
<keyword evidence="4 7" id="KW-0812">Transmembrane</keyword>
<feature type="transmembrane region" description="Helical" evidence="7">
    <location>
        <begin position="67"/>
        <end position="83"/>
    </location>
</feature>
<evidence type="ECO:0000256" key="1">
    <source>
        <dbReference type="ARBA" id="ARBA00004651"/>
    </source>
</evidence>
<feature type="transmembrane region" description="Helical" evidence="7">
    <location>
        <begin position="122"/>
        <end position="142"/>
    </location>
</feature>
<dbReference type="AlphaFoldDB" id="A0A7X9RQW2"/>
<evidence type="ECO:0000256" key="7">
    <source>
        <dbReference type="SAM" id="Phobius"/>
    </source>
</evidence>
<protein>
    <submittedName>
        <fullName evidence="9">Trimeric intracellular cation channel family protein</fullName>
    </submittedName>
</protein>
<dbReference type="GO" id="GO:0005886">
    <property type="term" value="C:plasma membrane"/>
    <property type="evidence" value="ECO:0007669"/>
    <property type="project" value="UniProtKB-SubCell"/>
</dbReference>
<dbReference type="RefSeq" id="WP_169655329.1">
    <property type="nucleotide sequence ID" value="NZ_JABANE010000008.1"/>
</dbReference>
<comment type="caution">
    <text evidence="9">The sequence shown here is derived from an EMBL/GenBank/DDBJ whole genome shotgun (WGS) entry which is preliminary data.</text>
</comment>
<feature type="transmembrane region" description="Helical" evidence="7">
    <location>
        <begin position="6"/>
        <end position="27"/>
    </location>
</feature>
<keyword evidence="5 7" id="KW-1133">Transmembrane helix</keyword>
<proteinExistence type="inferred from homology"/>
<evidence type="ECO:0000313" key="10">
    <source>
        <dbReference type="Proteomes" id="UP000576082"/>
    </source>
</evidence>
<dbReference type="Pfam" id="PF03458">
    <property type="entry name" value="Gly_transporter"/>
    <property type="match status" value="2"/>
</dbReference>
<feature type="transmembrane region" description="Helical" evidence="7">
    <location>
        <begin position="179"/>
        <end position="200"/>
    </location>
</feature>
<evidence type="ECO:0000256" key="5">
    <source>
        <dbReference type="ARBA" id="ARBA00022989"/>
    </source>
</evidence>
<comment type="similarity">
    <text evidence="2">Belongs to the UPF0126 family.</text>
</comment>
<comment type="subcellular location">
    <subcellularLocation>
        <location evidence="1">Cell membrane</location>
        <topology evidence="1">Multi-pass membrane protein</topology>
    </subcellularLocation>
</comment>
<keyword evidence="6 7" id="KW-0472">Membrane</keyword>
<dbReference type="PANTHER" id="PTHR30506:SF3">
    <property type="entry name" value="UPF0126 INNER MEMBRANE PROTEIN YADS-RELATED"/>
    <property type="match status" value="1"/>
</dbReference>